<feature type="transmembrane region" description="Helical" evidence="1">
    <location>
        <begin position="214"/>
        <end position="232"/>
    </location>
</feature>
<keyword evidence="1" id="KW-0812">Transmembrane</keyword>
<reference evidence="2 3" key="1">
    <citation type="submission" date="2014-07" db="EMBL/GenBank/DDBJ databases">
        <title>Methanogenic archaea and the global carbon cycle.</title>
        <authorList>
            <person name="Henriksen J.R."/>
            <person name="Luke J."/>
            <person name="Reinhart S."/>
            <person name="Benedict M.N."/>
            <person name="Youngblut N.D."/>
            <person name="Metcalf M.E."/>
            <person name="Whitaker R.J."/>
            <person name="Metcalf W.W."/>
        </authorList>
    </citation>
    <scope>NUCLEOTIDE SEQUENCE [LARGE SCALE GENOMIC DNA]</scope>
    <source>
        <strain evidence="2 3">T4/M</strain>
    </source>
</reference>
<accession>A0A0E3P926</accession>
<gene>
    <name evidence="2" type="ORF">MSSIT_3763</name>
</gene>
<protein>
    <submittedName>
        <fullName evidence="2">Uncharacterized protein</fullName>
    </submittedName>
</protein>
<dbReference type="Proteomes" id="UP000033111">
    <property type="component" value="Chromosome"/>
</dbReference>
<feature type="transmembrane region" description="Helical" evidence="1">
    <location>
        <begin position="466"/>
        <end position="483"/>
    </location>
</feature>
<dbReference type="PATRIC" id="fig|1434120.4.peg.4875"/>
<keyword evidence="1" id="KW-1133">Transmembrane helix</keyword>
<evidence type="ECO:0000313" key="3">
    <source>
        <dbReference type="Proteomes" id="UP000033111"/>
    </source>
</evidence>
<feature type="transmembrane region" description="Helical" evidence="1">
    <location>
        <begin position="37"/>
        <end position="56"/>
    </location>
</feature>
<feature type="transmembrane region" description="Helical" evidence="1">
    <location>
        <begin position="12"/>
        <end position="31"/>
    </location>
</feature>
<feature type="transmembrane region" description="Helical" evidence="1">
    <location>
        <begin position="437"/>
        <end position="460"/>
    </location>
</feature>
<feature type="transmembrane region" description="Helical" evidence="1">
    <location>
        <begin position="262"/>
        <end position="281"/>
    </location>
</feature>
<dbReference type="HOGENOM" id="CLU_026486_0_0_2"/>
<evidence type="ECO:0000256" key="1">
    <source>
        <dbReference type="SAM" id="Phobius"/>
    </source>
</evidence>
<keyword evidence="3" id="KW-1185">Reference proteome</keyword>
<dbReference type="EMBL" id="CP009506">
    <property type="protein sequence ID" value="AKB30482.1"/>
    <property type="molecule type" value="Genomic_DNA"/>
</dbReference>
<feature type="transmembrane region" description="Helical" evidence="1">
    <location>
        <begin position="99"/>
        <end position="117"/>
    </location>
</feature>
<dbReference type="AlphaFoldDB" id="A0A0E3P926"/>
<feature type="transmembrane region" description="Helical" evidence="1">
    <location>
        <begin position="335"/>
        <end position="357"/>
    </location>
</feature>
<feature type="transmembrane region" description="Helical" evidence="1">
    <location>
        <begin position="293"/>
        <end position="323"/>
    </location>
</feature>
<sequence>MDHKTTDNRLDIFLSISGIVVGLILSTLYLISPTIYLLNIGIALLFASFMYLFLIYNHECIQSLELNKKTMSLIPEILFFIFFSLSIYILYLVGSYRHYLYFISISLCVALLAVSILQVKTKKDEIFQILKIFIISLNLKYSIYFMYAGFSMPDSWRHAKMNDLLFHVGRMDLLFNNSLLDPLLDKEYFFPLMHFQVAINQILLGINIKSASNVALIIPLTISSVCVFLFAKEYFGKKIGLLAMLLINISDYHILWGSAPQTTTYGICLYYFLLFCIFKTIDSPKPRWISVSLLLIFCLILSHAVSSFIFLITLFGLLFGNVIYGALFDKHRRIFISPTIMLISFVGLIQHWMIALYRKDGTPFFDKMILTFNYYILGGYSGFLNRPESIAEYANTLPPFCERFLDHLSLTLFLFLSIIGCLIWLSKECRNNLNFSLIICVSLLLGITFGFPLFGLRNIIPDRWFIFEYFFLSIMASVGFLRLSKLIPNQNHLKIFTFFIFFSLSFFMSSSTISNSDSPSWLEESTVSESFTLQEIQAGERLADYSTNIVSDSKYSFNFLDLWLGVKKPPFSIENIETNDNLNDTIYIWRKYTLYRPIKVTRSLNNTYNSVYSKMIYEDKILGISFFRNLESHNKIYDNCDVSAYHLANGT</sequence>
<evidence type="ECO:0000313" key="2">
    <source>
        <dbReference type="EMBL" id="AKB30482.1"/>
    </source>
</evidence>
<proteinExistence type="predicted"/>
<feature type="transmembrane region" description="Helical" evidence="1">
    <location>
        <begin position="77"/>
        <end position="93"/>
    </location>
</feature>
<feature type="transmembrane region" description="Helical" evidence="1">
    <location>
        <begin position="129"/>
        <end position="150"/>
    </location>
</feature>
<feature type="transmembrane region" description="Helical" evidence="1">
    <location>
        <begin position="495"/>
        <end position="513"/>
    </location>
</feature>
<organism evidence="2 3">
    <name type="scientific">Methanosarcina siciliae T4/M</name>
    <dbReference type="NCBI Taxonomy" id="1434120"/>
    <lineage>
        <taxon>Archaea</taxon>
        <taxon>Methanobacteriati</taxon>
        <taxon>Methanobacteriota</taxon>
        <taxon>Stenosarchaea group</taxon>
        <taxon>Methanomicrobia</taxon>
        <taxon>Methanosarcinales</taxon>
        <taxon>Methanosarcinaceae</taxon>
        <taxon>Methanosarcina</taxon>
    </lineage>
</organism>
<name>A0A0E3P926_9EURY</name>
<dbReference type="KEGG" id="msw:MSSIT_3763"/>
<feature type="transmembrane region" description="Helical" evidence="1">
    <location>
        <begin position="404"/>
        <end position="425"/>
    </location>
</feature>
<keyword evidence="1" id="KW-0472">Membrane</keyword>